<dbReference type="InterPro" id="IPR002110">
    <property type="entry name" value="Ankyrin_rpt"/>
</dbReference>
<evidence type="ECO:0000256" key="2">
    <source>
        <dbReference type="ARBA" id="ARBA00004236"/>
    </source>
</evidence>
<reference evidence="16 17" key="1">
    <citation type="submission" date="2020-10" db="EMBL/GenBank/DDBJ databases">
        <authorList>
            <person name="Klimov P.B."/>
            <person name="Dyachkov S.M."/>
            <person name="Chetverikov P.E."/>
        </authorList>
    </citation>
    <scope>NUCLEOTIDE SEQUENCE [LARGE SCALE GENOMIC DNA]</scope>
    <source>
        <strain evidence="16">BMOC 18-1129-001#AD2665</strain>
        <tissue evidence="16">Entire mites</tissue>
    </source>
</reference>
<keyword evidence="9" id="KW-0472">Membrane</keyword>
<feature type="coiled-coil region" evidence="13">
    <location>
        <begin position="625"/>
        <end position="656"/>
    </location>
</feature>
<keyword evidence="7" id="KW-0677">Repeat</keyword>
<keyword evidence="12" id="KW-0040">ANK repeat</keyword>
<evidence type="ECO:0000313" key="17">
    <source>
        <dbReference type="Proteomes" id="UP000825002"/>
    </source>
</evidence>
<dbReference type="SUPFAM" id="SSF48403">
    <property type="entry name" value="Ankyrin repeat"/>
    <property type="match status" value="1"/>
</dbReference>
<comment type="caution">
    <text evidence="16">The sequence shown here is derived from an EMBL/GenBank/DDBJ whole genome shotgun (WGS) entry which is preliminary data.</text>
</comment>
<dbReference type="Pfam" id="PF12796">
    <property type="entry name" value="Ank_2"/>
    <property type="match status" value="1"/>
</dbReference>
<evidence type="ECO:0000256" key="8">
    <source>
        <dbReference type="ARBA" id="ARBA00023028"/>
    </source>
</evidence>
<name>A0ABQ7S8C3_9ACAR</name>
<dbReference type="SMART" id="SM00726">
    <property type="entry name" value="UIM"/>
    <property type="match status" value="2"/>
</dbReference>
<protein>
    <submittedName>
        <fullName evidence="16">Ankyrin repeat domain-containing protein 13B</fullName>
    </submittedName>
</protein>
<evidence type="ECO:0000256" key="12">
    <source>
        <dbReference type="PROSITE-ProRule" id="PRU00023"/>
    </source>
</evidence>
<dbReference type="Pfam" id="PF11904">
    <property type="entry name" value="ANKRD13_C"/>
    <property type="match status" value="1"/>
</dbReference>
<keyword evidence="17" id="KW-1185">Reference proteome</keyword>
<evidence type="ECO:0000256" key="6">
    <source>
        <dbReference type="ARBA" id="ARBA00022537"/>
    </source>
</evidence>
<keyword evidence="5" id="KW-0268">Exocytosis</keyword>
<feature type="repeat" description="ANK" evidence="12">
    <location>
        <begin position="41"/>
        <end position="73"/>
    </location>
</feature>
<evidence type="ECO:0000256" key="14">
    <source>
        <dbReference type="SAM" id="MobiDB-lite"/>
    </source>
</evidence>
<comment type="subcellular location">
    <subcellularLocation>
        <location evidence="2">Cell membrane</location>
    </subcellularLocation>
    <subcellularLocation>
        <location evidence="3">Late endosome</location>
    </subcellularLocation>
    <subcellularLocation>
        <location evidence="1">Target cell membrane</location>
    </subcellularLocation>
</comment>
<evidence type="ECO:0000256" key="13">
    <source>
        <dbReference type="SAM" id="Coils"/>
    </source>
</evidence>
<dbReference type="EMBL" id="JAIFTH010000377">
    <property type="protein sequence ID" value="KAG9509680.1"/>
    <property type="molecule type" value="Genomic_DNA"/>
</dbReference>
<feature type="domain" description="Ankyrin repeat" evidence="15">
    <location>
        <begin position="157"/>
        <end position="488"/>
    </location>
</feature>
<evidence type="ECO:0000256" key="9">
    <source>
        <dbReference type="ARBA" id="ARBA00023136"/>
    </source>
</evidence>
<dbReference type="InterPro" id="IPR021832">
    <property type="entry name" value="ANKRD13"/>
</dbReference>
<keyword evidence="8" id="KW-0638">Presynaptic neurotoxin</keyword>
<gene>
    <name evidence="16" type="primary">ANKRD13B</name>
    <name evidence="16" type="ORF">GZH46_01792</name>
</gene>
<keyword evidence="6" id="KW-1052">Target cell membrane</keyword>
<evidence type="ECO:0000256" key="7">
    <source>
        <dbReference type="ARBA" id="ARBA00022737"/>
    </source>
</evidence>
<dbReference type="PROSITE" id="PS50088">
    <property type="entry name" value="ANK_REPEAT"/>
    <property type="match status" value="1"/>
</dbReference>
<evidence type="ECO:0000256" key="11">
    <source>
        <dbReference type="ARBA" id="ARBA00024956"/>
    </source>
</evidence>
<evidence type="ECO:0000256" key="4">
    <source>
        <dbReference type="ARBA" id="ARBA00022475"/>
    </source>
</evidence>
<evidence type="ECO:0000256" key="1">
    <source>
        <dbReference type="ARBA" id="ARBA00004175"/>
    </source>
</evidence>
<accession>A0ABQ7S8C3</accession>
<feature type="compositionally biased region" description="Polar residues" evidence="14">
    <location>
        <begin position="546"/>
        <end position="565"/>
    </location>
</feature>
<keyword evidence="10" id="KW-1053">Target membrane</keyword>
<evidence type="ECO:0000313" key="16">
    <source>
        <dbReference type="EMBL" id="KAG9509680.1"/>
    </source>
</evidence>
<dbReference type="InterPro" id="IPR055285">
    <property type="entry name" value="ANKRD13_C"/>
</dbReference>
<proteinExistence type="predicted"/>
<comment type="function">
    <text evidence="11">Ubiquitin-binding protein that specifically recognizes and binds 'Lys-63'-linked ubiquitin. Does not bind 'Lys-48'-linked ubiquitin. Positively regulates the internalization of ligand-activated EGFR by binding to the Ub moiety of ubiquitinated EGFR at the cell membrane.</text>
</comment>
<evidence type="ECO:0000256" key="3">
    <source>
        <dbReference type="ARBA" id="ARBA00004603"/>
    </source>
</evidence>
<dbReference type="SMART" id="SM00248">
    <property type="entry name" value="ANK"/>
    <property type="match status" value="2"/>
</dbReference>
<dbReference type="Proteomes" id="UP000825002">
    <property type="component" value="Unassembled WGS sequence"/>
</dbReference>
<dbReference type="PANTHER" id="PTHR12447:SF31">
    <property type="entry name" value="LD31969P"/>
    <property type="match status" value="1"/>
</dbReference>
<keyword evidence="13" id="KW-0175">Coiled coil</keyword>
<dbReference type="Gene3D" id="1.25.40.20">
    <property type="entry name" value="Ankyrin repeat-containing domain"/>
    <property type="match status" value="1"/>
</dbReference>
<evidence type="ECO:0000259" key="15">
    <source>
        <dbReference type="Pfam" id="PF11904"/>
    </source>
</evidence>
<dbReference type="PROSITE" id="PS50297">
    <property type="entry name" value="ANK_REP_REGION"/>
    <property type="match status" value="1"/>
</dbReference>
<dbReference type="InterPro" id="IPR003903">
    <property type="entry name" value="UIM_dom"/>
</dbReference>
<organism evidence="16 17">
    <name type="scientific">Fragariocoptes setiger</name>
    <dbReference type="NCBI Taxonomy" id="1670756"/>
    <lineage>
        <taxon>Eukaryota</taxon>
        <taxon>Metazoa</taxon>
        <taxon>Ecdysozoa</taxon>
        <taxon>Arthropoda</taxon>
        <taxon>Chelicerata</taxon>
        <taxon>Arachnida</taxon>
        <taxon>Acari</taxon>
        <taxon>Acariformes</taxon>
        <taxon>Trombidiformes</taxon>
        <taxon>Prostigmata</taxon>
        <taxon>Eupodina</taxon>
        <taxon>Eriophyoidea</taxon>
        <taxon>Phytoptidae</taxon>
        <taxon>Fragariocoptes</taxon>
    </lineage>
</organism>
<keyword evidence="8" id="KW-0528">Neurotoxin</keyword>
<keyword evidence="4" id="KW-1003">Cell membrane</keyword>
<dbReference type="InterPro" id="IPR036770">
    <property type="entry name" value="Ankyrin_rpt-contain_sf"/>
</dbReference>
<evidence type="ECO:0000256" key="10">
    <source>
        <dbReference type="ARBA" id="ARBA00023298"/>
    </source>
</evidence>
<keyword evidence="8" id="KW-0800">Toxin</keyword>
<feature type="compositionally biased region" description="Low complexity" evidence="14">
    <location>
        <begin position="532"/>
        <end position="545"/>
    </location>
</feature>
<dbReference type="PANTHER" id="PTHR12447">
    <property type="entry name" value="ANKYRIN REPEAT DOMAIN-CONTAINING PROTEIN 13"/>
    <property type="match status" value="1"/>
</dbReference>
<sequence length="672" mass="75579">MANDLQEEFPIHASIWFNDISSFRDAINDATSEELEKLDPRGRTPLLLALSLGRPDMARLLIERGVSLTSTDKHGFNALHHSIITHDSDLVRKILEKREQQRTTKRLEHIPNILARLRDTPDFYCEMKWNFTSRLPLVSRVCPSDVYKIYKSGSNVRVDTTLIGFDGSWNWLRGHRSFVFKADEKNSQFTIINHENGKYLTKNVTLSSAPDTIEGIGDSVGVSAQSKDIPPLINIDDLVAYRMSTPIKVSYVDTDQIRFDRARSSSILGFRSDKTEVINGYECKVYTANNIEKVSRVRMDHLNENERAEAIREENESFESRLAPFQYLLAGRETQRVQPPQSGARVKDEYNPCDISFEEYFNTKVDLGQRDIGKYKHMTSHKQSFKANLCVCEDFPLSLREQIQPIIDLMAINSPHFAKLRDFISLQLPQGFPVKIEIPLFHLVTAVVTFGNIFALEQSVCGVTSIKDETTTACVVDDVTFDPPPGYSRSGSEESIEAHFFGTDDQFDGPTQEEIWASIKKDNIKLPDIGESNSSNSISKSTNNSELRNNQQSTSGIQSEISSNECPGHSKVITNGFVPCGTVMDTRPTESVLDHVPSAAIESQLSQSSVPDINLNPNAIVRFSAEEIQRALEISLQELKQSQAKDEQRFEEELRKACALSLEDSPGPSKNS</sequence>
<feature type="region of interest" description="Disordered" evidence="14">
    <location>
        <begin position="527"/>
        <end position="568"/>
    </location>
</feature>
<evidence type="ECO:0000256" key="5">
    <source>
        <dbReference type="ARBA" id="ARBA00022483"/>
    </source>
</evidence>